<dbReference type="InterPro" id="IPR001647">
    <property type="entry name" value="HTH_TetR"/>
</dbReference>
<dbReference type="SUPFAM" id="SSF46689">
    <property type="entry name" value="Homeodomain-like"/>
    <property type="match status" value="1"/>
</dbReference>
<keyword evidence="1" id="KW-0805">Transcription regulation</keyword>
<organism evidence="6 7">
    <name type="scientific">Vibrio nigripulchritudo SOn1</name>
    <dbReference type="NCBI Taxonomy" id="1238450"/>
    <lineage>
        <taxon>Bacteria</taxon>
        <taxon>Pseudomonadati</taxon>
        <taxon>Pseudomonadota</taxon>
        <taxon>Gammaproteobacteria</taxon>
        <taxon>Vibrionales</taxon>
        <taxon>Vibrionaceae</taxon>
        <taxon>Vibrio</taxon>
    </lineage>
</organism>
<dbReference type="EMBL" id="CAOF01000106">
    <property type="protein sequence ID" value="CCO46960.1"/>
    <property type="molecule type" value="Genomic_DNA"/>
</dbReference>
<evidence type="ECO:0000256" key="2">
    <source>
        <dbReference type="ARBA" id="ARBA00023125"/>
    </source>
</evidence>
<dbReference type="InterPro" id="IPR050109">
    <property type="entry name" value="HTH-type_TetR-like_transc_reg"/>
</dbReference>
<reference evidence="6 7" key="1">
    <citation type="journal article" date="2013" name="ISME J.">
        <title>Comparative genomics of pathogenic lineages of Vibrio nigripulchritudo identifies virulence-associated traits.</title>
        <authorList>
            <person name="Goudenege D."/>
            <person name="Labreuche Y."/>
            <person name="Krin E."/>
            <person name="Ansquer D."/>
            <person name="Mangenot S."/>
            <person name="Calteau A."/>
            <person name="Medigue C."/>
            <person name="Mazel D."/>
            <person name="Polz M.F."/>
            <person name="Le Roux F."/>
        </authorList>
    </citation>
    <scope>NUCLEOTIDE SEQUENCE [LARGE SCALE GENOMIC DNA]</scope>
    <source>
        <strain evidence="6 7">SOn1</strain>
    </source>
</reference>
<dbReference type="PRINTS" id="PR00455">
    <property type="entry name" value="HTHTETR"/>
</dbReference>
<evidence type="ECO:0000313" key="6">
    <source>
        <dbReference type="EMBL" id="CCO46960.1"/>
    </source>
</evidence>
<evidence type="ECO:0000256" key="1">
    <source>
        <dbReference type="ARBA" id="ARBA00023015"/>
    </source>
</evidence>
<sequence length="204" mass="23440">MDTVKKRPRTRLSPQKRKEQLHDIAIEVFAKRGIGRGGHADIAEIAQVSVATVFNYFQTREDLVDEVLSQVEKQYALFINESLKVDATAEENLTSLTQNIIKAALDGTHWMKVWFEWSTSTREEVWPLFLSSNEESQKRIEDMFLTAMERGEVCDEHKAEDLAKLLHGICYSLYVQANRNPDPEYLEGLVGSFLGMLCIYKQDH</sequence>
<dbReference type="SUPFAM" id="SSF48498">
    <property type="entry name" value="Tetracyclin repressor-like, C-terminal domain"/>
    <property type="match status" value="1"/>
</dbReference>
<evidence type="ECO:0000256" key="3">
    <source>
        <dbReference type="ARBA" id="ARBA00023163"/>
    </source>
</evidence>
<dbReference type="AlphaFoldDB" id="A0AAV2VQY2"/>
<dbReference type="InterPro" id="IPR036271">
    <property type="entry name" value="Tet_transcr_reg_TetR-rel_C_sf"/>
</dbReference>
<feature type="domain" description="HTH tetR-type" evidence="5">
    <location>
        <begin position="15"/>
        <end position="75"/>
    </location>
</feature>
<keyword evidence="3" id="KW-0804">Transcription</keyword>
<dbReference type="PANTHER" id="PTHR30055:SF234">
    <property type="entry name" value="HTH-TYPE TRANSCRIPTIONAL REGULATOR BETI"/>
    <property type="match status" value="1"/>
</dbReference>
<dbReference type="RefSeq" id="WP_004397669.1">
    <property type="nucleotide sequence ID" value="NZ_LK391965.1"/>
</dbReference>
<dbReference type="GO" id="GO:0003700">
    <property type="term" value="F:DNA-binding transcription factor activity"/>
    <property type="evidence" value="ECO:0007669"/>
    <property type="project" value="TreeGrafter"/>
</dbReference>
<proteinExistence type="predicted"/>
<comment type="caution">
    <text evidence="6">The sequence shown here is derived from an EMBL/GenBank/DDBJ whole genome shotgun (WGS) entry which is preliminary data.</text>
</comment>
<dbReference type="PROSITE" id="PS50977">
    <property type="entry name" value="HTH_TETR_2"/>
    <property type="match status" value="1"/>
</dbReference>
<dbReference type="GeneID" id="97542570"/>
<dbReference type="PANTHER" id="PTHR30055">
    <property type="entry name" value="HTH-TYPE TRANSCRIPTIONAL REGULATOR RUTR"/>
    <property type="match status" value="1"/>
</dbReference>
<evidence type="ECO:0000313" key="7">
    <source>
        <dbReference type="Proteomes" id="UP000018211"/>
    </source>
</evidence>
<keyword evidence="2 4" id="KW-0238">DNA-binding</keyword>
<evidence type="ECO:0000256" key="4">
    <source>
        <dbReference type="PROSITE-ProRule" id="PRU00335"/>
    </source>
</evidence>
<gene>
    <name evidence="6" type="primary">luxR</name>
    <name evidence="6" type="ORF">VIBNISOn1_1940030</name>
</gene>
<protein>
    <submittedName>
        <fullName evidence="6">HTH-type transcriptional regulator luxR</fullName>
    </submittedName>
</protein>
<dbReference type="GO" id="GO:0000976">
    <property type="term" value="F:transcription cis-regulatory region binding"/>
    <property type="evidence" value="ECO:0007669"/>
    <property type="project" value="TreeGrafter"/>
</dbReference>
<dbReference type="Proteomes" id="UP000018211">
    <property type="component" value="Unassembled WGS sequence"/>
</dbReference>
<dbReference type="InterPro" id="IPR009057">
    <property type="entry name" value="Homeodomain-like_sf"/>
</dbReference>
<dbReference type="Pfam" id="PF00440">
    <property type="entry name" value="TetR_N"/>
    <property type="match status" value="1"/>
</dbReference>
<name>A0AAV2VQY2_9VIBR</name>
<dbReference type="Gene3D" id="1.10.357.10">
    <property type="entry name" value="Tetracycline Repressor, domain 2"/>
    <property type="match status" value="1"/>
</dbReference>
<accession>A0AAV2VQY2</accession>
<evidence type="ECO:0000259" key="5">
    <source>
        <dbReference type="PROSITE" id="PS50977"/>
    </source>
</evidence>
<feature type="DNA-binding region" description="H-T-H motif" evidence="4">
    <location>
        <begin position="38"/>
        <end position="57"/>
    </location>
</feature>